<feature type="compositionally biased region" description="Polar residues" evidence="9">
    <location>
        <begin position="881"/>
        <end position="897"/>
    </location>
</feature>
<dbReference type="PROSITE" id="PS50994">
    <property type="entry name" value="INTEGRASE"/>
    <property type="match status" value="1"/>
</dbReference>
<dbReference type="Gene3D" id="4.10.60.10">
    <property type="entry name" value="Zinc finger, CCHC-type"/>
    <property type="match status" value="1"/>
</dbReference>
<evidence type="ECO:0000256" key="3">
    <source>
        <dbReference type="ARBA" id="ARBA00022695"/>
    </source>
</evidence>
<evidence type="ECO:0000256" key="7">
    <source>
        <dbReference type="ARBA" id="ARBA00022918"/>
    </source>
</evidence>
<dbReference type="InterPro" id="IPR036875">
    <property type="entry name" value="Znf_CCHC_sf"/>
</dbReference>
<evidence type="ECO:0000256" key="1">
    <source>
        <dbReference type="ARBA" id="ARBA00012493"/>
    </source>
</evidence>
<keyword evidence="4" id="KW-0540">Nuclease</keyword>
<dbReference type="SMART" id="SM00343">
    <property type="entry name" value="ZnF_C2HC"/>
    <property type="match status" value="2"/>
</dbReference>
<evidence type="ECO:0000256" key="5">
    <source>
        <dbReference type="ARBA" id="ARBA00022759"/>
    </source>
</evidence>
<dbReference type="PROSITE" id="PS50158">
    <property type="entry name" value="ZF_CCHC"/>
    <property type="match status" value="1"/>
</dbReference>
<feature type="domain" description="Integrase catalytic" evidence="11">
    <location>
        <begin position="637"/>
        <end position="739"/>
    </location>
</feature>
<keyword evidence="8" id="KW-0479">Metal-binding</keyword>
<dbReference type="CDD" id="cd09274">
    <property type="entry name" value="RNase_HI_RT_Ty3"/>
    <property type="match status" value="1"/>
</dbReference>
<dbReference type="Proteomes" id="UP001235939">
    <property type="component" value="Chromosome 11"/>
</dbReference>
<sequence length="1195" mass="136799">MAISQTVPFRVYEPNEDDFEIFIQRFNAACTANETSEHKKVVILLSLLDSGLLKLGNDLFFPEKMEAQTYELIVKKIRQHLEPKKKIIPQRCLFLKRTQRENESVSEYLRELKHLASNCAFGEMLEMMLRDRFVAGLTSESLQKRLLQEDDEAKLERVFALAVSYELAEKDAKELHEKEVARVTSHIERNRKSKYSPTKENFTSATKERTCYRCGMKNSHLAPACPQKFKTCYKCEKIGHLSNVCKAKGNAQKSGYVQQQIIFSLKGGTEVKIALTVDGQILNGIVDTGSPVTLMPKSIFEKLWRAKPLIPTAINLKSFCNNPIKVVGERKGFVKETNMLLRLIVVDEMLAHYDPAKELVLACDASSYGLGVVLSHRYKKQESPIAFASRTLTEAEKHYSQLEKEALSIVYGCEKFRQYLLGRSFVLVTDNGPLMHLFSPHKPIPLCAASRIKRCSLKLGAFHYSVEFRKTEDHGNADALSRLPLKANEGGSYDDDQILLLRKMNEVPFSFQDVAFETKRGKTLAIVLRNVQEDTWKSPKFTKKNPLSPYYKVRNELSVDFGCLQWKERIVIPPKLRSQILIDLHEMHFEIVKMKIIARRYFWWPGIDKSIEDMARQCTICQESADMPPSMITEWTWPEKPWHRLHLDLAGPFMGRMFLVIVDAYTKWLKIFILRDIASKTIVDCLRQVFGRFGLPEFLVTDNGRQFVSREMEEFTRMNGIRHTKTSPYNPSTNGAFPQSVLKESPAELLMKRRLKSRFSNLMPKMDMKGEGFPDALRKQEHFKIGSDVYFRNYAAGPKWKIGTILKLLSCRHYLIGYEGQSLKRHINQLRPVKGNPEATVEKEPSLVLPSTSGQGLRRESHCEREPSHSGLEIPEEEFTTNELEPQSTRQELTSRQLSRMCGTSLKTINSIIHKDLELDTRRKGKVHKLTPFHMKNRATNARKLYEEHLAGSRSEYTATLDEAWMSRIIGFTKCSETFPKGFMVVGVMTGRGVLPLIKVPSKVKVNSEFYIECVLKPVIEQLKDLYPGEMDKVFLHHDKASSHTSNKTQQFLQEMKDTLGLNFIRNSDIPVKSPDASPLDFYGFGMLKQRLFNRRPKTEAGLWKAAQEEWSNVSLSKVKEGEVGTSKSTIEETYLAIQAVSQHPSDKMATSKPLGALQQNYVDEVILNSEDQRLISLLWLKLGLQGSHMHPLWA</sequence>
<keyword evidence="2" id="KW-0808">Transferase</keyword>
<feature type="compositionally biased region" description="Basic and acidic residues" evidence="9">
    <location>
        <begin position="857"/>
        <end position="868"/>
    </location>
</feature>
<keyword evidence="6" id="KW-0378">Hydrolase</keyword>
<feature type="domain" description="CCHC-type" evidence="10">
    <location>
        <begin position="232"/>
        <end position="246"/>
    </location>
</feature>
<evidence type="ECO:0000256" key="8">
    <source>
        <dbReference type="PROSITE-ProRule" id="PRU00047"/>
    </source>
</evidence>
<dbReference type="Gene3D" id="3.30.420.10">
    <property type="entry name" value="Ribonuclease H-like superfamily/Ribonuclease H"/>
    <property type="match status" value="2"/>
</dbReference>
<dbReference type="InterPro" id="IPR036397">
    <property type="entry name" value="RNaseH_sf"/>
</dbReference>
<evidence type="ECO:0000256" key="4">
    <source>
        <dbReference type="ARBA" id="ARBA00022722"/>
    </source>
</evidence>
<dbReference type="PANTHER" id="PTHR37984:SF5">
    <property type="entry name" value="PROTEIN NYNRIN-LIKE"/>
    <property type="match status" value="1"/>
</dbReference>
<dbReference type="Pfam" id="PF00665">
    <property type="entry name" value="rve"/>
    <property type="match status" value="1"/>
</dbReference>
<dbReference type="InterPro" id="IPR041588">
    <property type="entry name" value="Integrase_H2C2"/>
</dbReference>
<evidence type="ECO:0000313" key="13">
    <source>
        <dbReference type="Proteomes" id="UP001235939"/>
    </source>
</evidence>
<dbReference type="InterPro" id="IPR001969">
    <property type="entry name" value="Aspartic_peptidase_AS"/>
</dbReference>
<dbReference type="InterPro" id="IPR001584">
    <property type="entry name" value="Integrase_cat-core"/>
</dbReference>
<evidence type="ECO:0000256" key="2">
    <source>
        <dbReference type="ARBA" id="ARBA00022679"/>
    </source>
</evidence>
<keyword evidence="8" id="KW-0863">Zinc-finger</keyword>
<gene>
    <name evidence="12" type="ORF">LAZ67_11001015</name>
</gene>
<dbReference type="InterPro" id="IPR043502">
    <property type="entry name" value="DNA/RNA_pol_sf"/>
</dbReference>
<keyword evidence="8" id="KW-0862">Zinc</keyword>
<dbReference type="InterPro" id="IPR021109">
    <property type="entry name" value="Peptidase_aspartic_dom_sf"/>
</dbReference>
<dbReference type="EMBL" id="CP092873">
    <property type="protein sequence ID" value="UYV73818.1"/>
    <property type="molecule type" value="Genomic_DNA"/>
</dbReference>
<dbReference type="Pfam" id="PF17921">
    <property type="entry name" value="Integrase_H2C2"/>
    <property type="match status" value="1"/>
</dbReference>
<dbReference type="SUPFAM" id="SSF57756">
    <property type="entry name" value="Retrovirus zinc finger-like domains"/>
    <property type="match status" value="1"/>
</dbReference>
<dbReference type="PANTHER" id="PTHR37984">
    <property type="entry name" value="PROTEIN CBG26694"/>
    <property type="match status" value="1"/>
</dbReference>
<dbReference type="SUPFAM" id="SSF53098">
    <property type="entry name" value="Ribonuclease H-like"/>
    <property type="match status" value="1"/>
</dbReference>
<dbReference type="InterPro" id="IPR001878">
    <property type="entry name" value="Znf_CCHC"/>
</dbReference>
<evidence type="ECO:0000313" key="12">
    <source>
        <dbReference type="EMBL" id="UYV73818.1"/>
    </source>
</evidence>
<evidence type="ECO:0000256" key="6">
    <source>
        <dbReference type="ARBA" id="ARBA00022801"/>
    </source>
</evidence>
<dbReference type="InterPro" id="IPR041373">
    <property type="entry name" value="RT_RNaseH"/>
</dbReference>
<reference evidence="12 13" key="1">
    <citation type="submission" date="2022-01" db="EMBL/GenBank/DDBJ databases">
        <title>A chromosomal length assembly of Cordylochernes scorpioides.</title>
        <authorList>
            <person name="Zeh D."/>
            <person name="Zeh J."/>
        </authorList>
    </citation>
    <scope>NUCLEOTIDE SEQUENCE [LARGE SCALE GENOMIC DNA]</scope>
    <source>
        <strain evidence="12">IN4F17</strain>
        <tissue evidence="12">Whole Body</tissue>
    </source>
</reference>
<dbReference type="SUPFAM" id="SSF50630">
    <property type="entry name" value="Acid proteases"/>
    <property type="match status" value="1"/>
</dbReference>
<dbReference type="Gene3D" id="1.10.340.70">
    <property type="match status" value="1"/>
</dbReference>
<evidence type="ECO:0000259" key="10">
    <source>
        <dbReference type="PROSITE" id="PS50158"/>
    </source>
</evidence>
<evidence type="ECO:0000256" key="9">
    <source>
        <dbReference type="SAM" id="MobiDB-lite"/>
    </source>
</evidence>
<dbReference type="Gene3D" id="3.10.20.370">
    <property type="match status" value="1"/>
</dbReference>
<feature type="region of interest" description="Disordered" evidence="9">
    <location>
        <begin position="836"/>
        <end position="897"/>
    </location>
</feature>
<keyword evidence="5" id="KW-0255">Endonuclease</keyword>
<accession>A0ABY6KY66</accession>
<proteinExistence type="predicted"/>
<dbReference type="EC" id="2.7.7.49" evidence="1"/>
<keyword evidence="13" id="KW-1185">Reference proteome</keyword>
<dbReference type="PROSITE" id="PS00141">
    <property type="entry name" value="ASP_PROTEASE"/>
    <property type="match status" value="1"/>
</dbReference>
<protein>
    <recommendedName>
        <fullName evidence="1">RNA-directed DNA polymerase</fullName>
        <ecNumber evidence="1">2.7.7.49</ecNumber>
    </recommendedName>
</protein>
<dbReference type="Pfam" id="PF17917">
    <property type="entry name" value="RT_RNaseH"/>
    <property type="match status" value="1"/>
</dbReference>
<evidence type="ECO:0000259" key="11">
    <source>
        <dbReference type="PROSITE" id="PS50994"/>
    </source>
</evidence>
<dbReference type="InterPro" id="IPR050951">
    <property type="entry name" value="Retrovirus_Pol_polyprotein"/>
</dbReference>
<dbReference type="SUPFAM" id="SSF56672">
    <property type="entry name" value="DNA/RNA polymerases"/>
    <property type="match status" value="1"/>
</dbReference>
<keyword evidence="3" id="KW-0548">Nucleotidyltransferase</keyword>
<name>A0ABY6KY66_9ARAC</name>
<dbReference type="InterPro" id="IPR012337">
    <property type="entry name" value="RNaseH-like_sf"/>
</dbReference>
<keyword evidence="7" id="KW-0695">RNA-directed DNA polymerase</keyword>
<organism evidence="12 13">
    <name type="scientific">Cordylochernes scorpioides</name>
    <dbReference type="NCBI Taxonomy" id="51811"/>
    <lineage>
        <taxon>Eukaryota</taxon>
        <taxon>Metazoa</taxon>
        <taxon>Ecdysozoa</taxon>
        <taxon>Arthropoda</taxon>
        <taxon>Chelicerata</taxon>
        <taxon>Arachnida</taxon>
        <taxon>Pseudoscorpiones</taxon>
        <taxon>Cheliferoidea</taxon>
        <taxon>Chernetidae</taxon>
        <taxon>Cordylochernes</taxon>
    </lineage>
</organism>